<name>E3HAI5_ILYPC</name>
<keyword evidence="9" id="KW-1185">Reference proteome</keyword>
<gene>
    <name evidence="8" type="ordered locus">Ilyop_1392</name>
</gene>
<keyword evidence="6 7" id="KW-0472">Membrane</keyword>
<dbReference type="Gene3D" id="1.10.3860.10">
    <property type="entry name" value="Sodium:dicarboxylate symporter"/>
    <property type="match status" value="1"/>
</dbReference>
<evidence type="ECO:0000256" key="5">
    <source>
        <dbReference type="ARBA" id="ARBA00022989"/>
    </source>
</evidence>
<dbReference type="GO" id="GO:0015184">
    <property type="term" value="F:L-cystine transmembrane transporter activity"/>
    <property type="evidence" value="ECO:0007669"/>
    <property type="project" value="TreeGrafter"/>
</dbReference>
<dbReference type="PRINTS" id="PR00173">
    <property type="entry name" value="EDTRNSPORT"/>
</dbReference>
<reference evidence="8 9" key="1">
    <citation type="journal article" date="2010" name="Stand. Genomic Sci.">
        <title>Complete genome sequence of Ilyobacter polytropus type strain (CuHbu1).</title>
        <authorList>
            <person name="Sikorski J."/>
            <person name="Chertkov O."/>
            <person name="Lapidus A."/>
            <person name="Nolan M."/>
            <person name="Lucas S."/>
            <person name="Del Rio T.G."/>
            <person name="Tice H."/>
            <person name="Cheng J.F."/>
            <person name="Tapia R."/>
            <person name="Han C."/>
            <person name="Goodwin L."/>
            <person name="Pitluck S."/>
            <person name="Liolios K."/>
            <person name="Ivanova N."/>
            <person name="Mavromatis K."/>
            <person name="Mikhailova N."/>
            <person name="Pati A."/>
            <person name="Chen A."/>
            <person name="Palaniappan K."/>
            <person name="Land M."/>
            <person name="Hauser L."/>
            <person name="Chang Y.J."/>
            <person name="Jeffries C.D."/>
            <person name="Brambilla E."/>
            <person name="Yasawong M."/>
            <person name="Rohde M."/>
            <person name="Pukall R."/>
            <person name="Spring S."/>
            <person name="Goker M."/>
            <person name="Woyke T."/>
            <person name="Bristow J."/>
            <person name="Eisen J.A."/>
            <person name="Markowitz V."/>
            <person name="Hugenholtz P."/>
            <person name="Kyrpides N.C."/>
            <person name="Klenk H.P."/>
        </authorList>
    </citation>
    <scope>NUCLEOTIDE SEQUENCE [LARGE SCALE GENOMIC DNA]</scope>
    <source>
        <strain evidence="9">ATCC 51220 / DSM 2926 / LMG 16218 / CuHBu1</strain>
    </source>
</reference>
<evidence type="ECO:0000256" key="3">
    <source>
        <dbReference type="ARBA" id="ARBA00022448"/>
    </source>
</evidence>
<dbReference type="SUPFAM" id="SSF118215">
    <property type="entry name" value="Proton glutamate symport protein"/>
    <property type="match status" value="1"/>
</dbReference>
<keyword evidence="4 7" id="KW-0812">Transmembrane</keyword>
<feature type="transmembrane region" description="Helical" evidence="7">
    <location>
        <begin position="182"/>
        <end position="201"/>
    </location>
</feature>
<organism evidence="8 9">
    <name type="scientific">Ilyobacter polytropus (strain ATCC 51220 / DSM 2926 / LMG 16218 / CuHBu1)</name>
    <dbReference type="NCBI Taxonomy" id="572544"/>
    <lineage>
        <taxon>Bacteria</taxon>
        <taxon>Fusobacteriati</taxon>
        <taxon>Fusobacteriota</taxon>
        <taxon>Fusobacteriia</taxon>
        <taxon>Fusobacteriales</taxon>
        <taxon>Fusobacteriaceae</taxon>
        <taxon>Ilyobacter</taxon>
    </lineage>
</organism>
<dbReference type="Pfam" id="PF00375">
    <property type="entry name" value="SDF"/>
    <property type="match status" value="1"/>
</dbReference>
<dbReference type="GO" id="GO:0005886">
    <property type="term" value="C:plasma membrane"/>
    <property type="evidence" value="ECO:0007669"/>
    <property type="project" value="TreeGrafter"/>
</dbReference>
<dbReference type="KEGG" id="ipo:Ilyop_1392"/>
<protein>
    <submittedName>
        <fullName evidence="8">Sodium:dicarboxylate symporter</fullName>
    </submittedName>
</protein>
<evidence type="ECO:0000256" key="2">
    <source>
        <dbReference type="ARBA" id="ARBA00006148"/>
    </source>
</evidence>
<dbReference type="EMBL" id="CP002281">
    <property type="protein sequence ID" value="ADO83172.1"/>
    <property type="molecule type" value="Genomic_DNA"/>
</dbReference>
<dbReference type="AlphaFoldDB" id="E3HAI5"/>
<feature type="transmembrane region" description="Helical" evidence="7">
    <location>
        <begin position="221"/>
        <end position="241"/>
    </location>
</feature>
<evidence type="ECO:0000256" key="6">
    <source>
        <dbReference type="ARBA" id="ARBA00023136"/>
    </source>
</evidence>
<keyword evidence="5 7" id="KW-1133">Transmembrane helix</keyword>
<dbReference type="GO" id="GO:0015293">
    <property type="term" value="F:symporter activity"/>
    <property type="evidence" value="ECO:0007669"/>
    <property type="project" value="InterPro"/>
</dbReference>
<accession>E3HAI5</accession>
<feature type="transmembrane region" description="Helical" evidence="7">
    <location>
        <begin position="367"/>
        <end position="385"/>
    </location>
</feature>
<feature type="transmembrane region" description="Helical" evidence="7">
    <location>
        <begin position="253"/>
        <end position="280"/>
    </location>
</feature>
<dbReference type="PANTHER" id="PTHR42865:SF5">
    <property type="entry name" value="L-CYSTINE TRANSPORTER TCYP"/>
    <property type="match status" value="1"/>
</dbReference>
<feature type="transmembrane region" description="Helical" evidence="7">
    <location>
        <begin position="105"/>
        <end position="128"/>
    </location>
</feature>
<dbReference type="RefSeq" id="WP_013387839.1">
    <property type="nucleotide sequence ID" value="NC_014632.1"/>
</dbReference>
<dbReference type="InterPro" id="IPR036458">
    <property type="entry name" value="Na:dicarbo_symporter_sf"/>
</dbReference>
<sequence length="462" mass="48566">MGVIINLIIMIVLVGFLYSLQKKYVSFTKRVFTALALGVLFGVVLQIVYGRGSQVISDSNSWFYIISGGYVRLLKMIVTPLVMVSIISAIINIKDGKTFGKIGGSVVGLLIGTTAVSALIGVGSSLLFKLSAVGMSVGEREASRGEIMVNKLSNLDTSMAQKLVETIPTNPFAAMTGSGDNATISVVIFSAFIGISVLGIAKKHPESVETARKFVNSAHDIVMRMVTLILRLTPYGIMALMVKVVSTSNTAEILNLINFVLASYVALAAVLLMHLMLVTFAGLNPGIYLKKIFPVLAFAFTSRTSAGTIPLNIQTQVKKLGISEGVANISASFGASIGQNGCAGIYPAMLAVMIAPTVGIDPTNPMFILKVVLIVALSSFGVAGVGGGATFAALIVLSALNLPVALVGLLISIEPLIDMGRTAVNVSGAMTAGTLTSKFIGDFDSEIYENPEIELEESIKEI</sequence>
<comment type="similarity">
    <text evidence="2">Belongs to the dicarboxylate/amino acid:cation symporter (DAACS) (TC 2.A.23) family.</text>
</comment>
<comment type="subcellular location">
    <subcellularLocation>
        <location evidence="1">Membrane</location>
        <topology evidence="1">Multi-pass membrane protein</topology>
    </subcellularLocation>
</comment>
<evidence type="ECO:0000313" key="9">
    <source>
        <dbReference type="Proteomes" id="UP000006875"/>
    </source>
</evidence>
<dbReference type="eggNOG" id="COG1823">
    <property type="taxonomic scope" value="Bacteria"/>
</dbReference>
<evidence type="ECO:0000313" key="8">
    <source>
        <dbReference type="EMBL" id="ADO83172.1"/>
    </source>
</evidence>
<dbReference type="Proteomes" id="UP000006875">
    <property type="component" value="Chromosome"/>
</dbReference>
<feature type="transmembrane region" description="Helical" evidence="7">
    <location>
        <begin position="31"/>
        <end position="49"/>
    </location>
</feature>
<feature type="transmembrane region" description="Helical" evidence="7">
    <location>
        <begin position="6"/>
        <end position="24"/>
    </location>
</feature>
<dbReference type="PANTHER" id="PTHR42865">
    <property type="entry name" value="PROTON/GLUTAMATE-ASPARTATE SYMPORTER"/>
    <property type="match status" value="1"/>
</dbReference>
<dbReference type="HOGENOM" id="CLU_019375_0_1_0"/>
<keyword evidence="3" id="KW-0813">Transport</keyword>
<dbReference type="InterPro" id="IPR001991">
    <property type="entry name" value="Na-dicarboxylate_symporter"/>
</dbReference>
<feature type="transmembrane region" description="Helical" evidence="7">
    <location>
        <begin position="391"/>
        <end position="411"/>
    </location>
</feature>
<dbReference type="STRING" id="572544.Ilyop_1392"/>
<feature type="transmembrane region" description="Helical" evidence="7">
    <location>
        <begin position="69"/>
        <end position="93"/>
    </location>
</feature>
<feature type="transmembrane region" description="Helical" evidence="7">
    <location>
        <begin position="333"/>
        <end position="355"/>
    </location>
</feature>
<proteinExistence type="inferred from homology"/>
<evidence type="ECO:0000256" key="7">
    <source>
        <dbReference type="SAM" id="Phobius"/>
    </source>
</evidence>
<evidence type="ECO:0000256" key="4">
    <source>
        <dbReference type="ARBA" id="ARBA00022692"/>
    </source>
</evidence>
<evidence type="ECO:0000256" key="1">
    <source>
        <dbReference type="ARBA" id="ARBA00004141"/>
    </source>
</evidence>